<sequence length="379" mass="43299">MDWLVEDRPSLPVNPENVHFIKTPTEFYETIIARIRTAKKRIILASLYLGTSELESKLIEELKSALETNPELELCIEELKNALETNPELELCVLLDYLRGTRGGSEKSSATMLQTLADRGRVFFYHTPDLRGMVKNMLPARMNEIIGLQHMKFYAFDDSVIISGANLSDSYFVNRQDRYVMIENNPDLVRFFTNVFEAVASSSFQLRSDGTLELHSECDFHPFEGDRRAYLTDISSKIKLIMDQLRETCDRRAYLTDISSKIKLIMDQLRETCGKLPKTDDTLLYPFLQFGPFGINDEVKMLSNLFSKNHPELELTVATGYFNPYDAYLDMILKKSNYSMKFLYAAPDANGFFNAEGLSGYVPAFLPRLGKSSFAGDFK</sequence>
<dbReference type="Proteomes" id="UP000887576">
    <property type="component" value="Unplaced"/>
</dbReference>
<protein>
    <submittedName>
        <fullName evidence="2">CDP-diacylglycerol--glycerol-3-phosphate 3-phosphatidyltransferase</fullName>
    </submittedName>
</protein>
<accession>A0AC34PW58</accession>
<organism evidence="1 2">
    <name type="scientific">Panagrolaimus sp. JU765</name>
    <dbReference type="NCBI Taxonomy" id="591449"/>
    <lineage>
        <taxon>Eukaryota</taxon>
        <taxon>Metazoa</taxon>
        <taxon>Ecdysozoa</taxon>
        <taxon>Nematoda</taxon>
        <taxon>Chromadorea</taxon>
        <taxon>Rhabditida</taxon>
        <taxon>Tylenchina</taxon>
        <taxon>Panagrolaimomorpha</taxon>
        <taxon>Panagrolaimoidea</taxon>
        <taxon>Panagrolaimidae</taxon>
        <taxon>Panagrolaimus</taxon>
    </lineage>
</organism>
<name>A0AC34PW58_9BILA</name>
<dbReference type="WBParaSite" id="JU765_v2.g10564.t4">
    <property type="protein sequence ID" value="JU765_v2.g10564.t4"/>
    <property type="gene ID" value="JU765_v2.g10564"/>
</dbReference>
<proteinExistence type="predicted"/>
<evidence type="ECO:0000313" key="1">
    <source>
        <dbReference type="Proteomes" id="UP000887576"/>
    </source>
</evidence>
<reference evidence="2" key="1">
    <citation type="submission" date="2022-11" db="UniProtKB">
        <authorList>
            <consortium name="WormBaseParasite"/>
        </authorList>
    </citation>
    <scope>IDENTIFICATION</scope>
</reference>
<evidence type="ECO:0000313" key="2">
    <source>
        <dbReference type="WBParaSite" id="JU765_v2.g10564.t4"/>
    </source>
</evidence>